<keyword evidence="4 11" id="KW-0808">Transferase</keyword>
<evidence type="ECO:0000256" key="6">
    <source>
        <dbReference type="ARBA" id="ARBA00022967"/>
    </source>
</evidence>
<comment type="subcellular location">
    <subcellularLocation>
        <location evidence="11">Cell membrane</location>
        <topology evidence="11">Single-pass membrane protein</topology>
    </subcellularLocation>
</comment>
<evidence type="ECO:0000256" key="8">
    <source>
        <dbReference type="ARBA" id="ARBA00022994"/>
    </source>
</evidence>
<feature type="binding site" evidence="11">
    <location>
        <position position="84"/>
    </location>
    <ligand>
        <name>5-hydroxybenzimidazolylcob(I)amide</name>
        <dbReference type="ChEBI" id="CHEBI:60494"/>
        <note>cofactor</note>
    </ligand>
</feature>
<dbReference type="NCBIfam" id="NF002126">
    <property type="entry name" value="PRK00964.1-4"/>
    <property type="match status" value="1"/>
</dbReference>
<dbReference type="EMBL" id="QREL01000001">
    <property type="protein sequence ID" value="REE28222.1"/>
    <property type="molecule type" value="Genomic_DNA"/>
</dbReference>
<comment type="subunit">
    <text evidence="11">The complex is composed of 8 subunits; MtrA, MtrB, MtrC, MtrD, MtrE, MtrF, MtrG and MtrH.</text>
</comment>
<proteinExistence type="inferred from homology"/>
<keyword evidence="7 11" id="KW-1133">Transmembrane helix</keyword>
<evidence type="ECO:0000256" key="2">
    <source>
        <dbReference type="ARBA" id="ARBA00022563"/>
    </source>
</evidence>
<dbReference type="Proteomes" id="UP000256864">
    <property type="component" value="Unassembled WGS sequence"/>
</dbReference>
<evidence type="ECO:0000256" key="9">
    <source>
        <dbReference type="ARBA" id="ARBA00023136"/>
    </source>
</evidence>
<keyword evidence="3 11" id="KW-0489">Methyltransferase</keyword>
<dbReference type="InterPro" id="IPR030688">
    <property type="entry name" value="MeTrfase_MtrA/MtxA"/>
</dbReference>
<evidence type="ECO:0000256" key="1">
    <source>
        <dbReference type="ARBA" id="ARBA00022475"/>
    </source>
</evidence>
<evidence type="ECO:0000313" key="13">
    <source>
        <dbReference type="EMBL" id="REE28222.1"/>
    </source>
</evidence>
<keyword evidence="1 11" id="KW-1003">Cell membrane</keyword>
<evidence type="ECO:0000256" key="3">
    <source>
        <dbReference type="ARBA" id="ARBA00022603"/>
    </source>
</evidence>
<dbReference type="RefSeq" id="WP_010876783.1">
    <property type="nucleotide sequence ID" value="NZ_QREL01000001.1"/>
</dbReference>
<dbReference type="GeneID" id="82297600"/>
<reference evidence="13 14" key="1">
    <citation type="submission" date="2018-07" db="EMBL/GenBank/DDBJ databases">
        <title>Genomic Encyclopedia of Type Strains, Phase IV (KMG-IV): sequencing the most valuable type-strain genomes for metagenomic binning, comparative biology and taxonomic classification.</title>
        <authorList>
            <person name="Goeker M."/>
        </authorList>
    </citation>
    <scope>NUCLEOTIDE SEQUENCE [LARGE SCALE GENOMIC DNA]</scope>
    <source>
        <strain evidence="13 14">DSM 7466</strain>
    </source>
</reference>
<dbReference type="SMR" id="A0A371NCM8"/>
<comment type="catalytic activity">
    <reaction evidence="11">
        <text>5-methyl-5,6,7,8-tetrahydromethanopterin + coenzyme M + 2 Na(+)(in) = 5,6,7,8-tetrahydromethanopterin + methyl-coenzyme M + 2 Na(+)(out)</text>
        <dbReference type="Rhea" id="RHEA:53492"/>
        <dbReference type="ChEBI" id="CHEBI:29101"/>
        <dbReference type="ChEBI" id="CHEBI:58103"/>
        <dbReference type="ChEBI" id="CHEBI:58116"/>
        <dbReference type="ChEBI" id="CHEBI:58286"/>
        <dbReference type="ChEBI" id="CHEBI:58319"/>
        <dbReference type="EC" id="7.2.1.4"/>
    </reaction>
</comment>
<accession>A0A371NCM8</accession>
<dbReference type="PIRSF" id="PIRSF500207">
    <property type="entry name" value="MtrA"/>
    <property type="match status" value="1"/>
</dbReference>
<dbReference type="GO" id="GO:0019386">
    <property type="term" value="P:methanogenesis, from carbon dioxide"/>
    <property type="evidence" value="ECO:0007669"/>
    <property type="project" value="UniProtKB-UniRule"/>
</dbReference>
<dbReference type="GO" id="GO:0006730">
    <property type="term" value="P:one-carbon metabolic process"/>
    <property type="evidence" value="ECO:0007669"/>
    <property type="project" value="UniProtKB-UniRule"/>
</dbReference>
<evidence type="ECO:0000256" key="11">
    <source>
        <dbReference type="HAMAP-Rule" id="MF_01093"/>
    </source>
</evidence>
<organism evidence="13 14">
    <name type="scientific">Methanothermobacter defluvii</name>
    <dbReference type="NCBI Taxonomy" id="49339"/>
    <lineage>
        <taxon>Archaea</taxon>
        <taxon>Methanobacteriati</taxon>
        <taxon>Methanobacteriota</taxon>
        <taxon>Methanomada group</taxon>
        <taxon>Methanobacteria</taxon>
        <taxon>Methanobacteriales</taxon>
        <taxon>Methanobacteriaceae</taxon>
        <taxon>Methanothermobacter</taxon>
    </lineage>
</organism>
<keyword evidence="8 11" id="KW-0484">Methanogenesis</keyword>
<dbReference type="Pfam" id="PF04208">
    <property type="entry name" value="MtrA"/>
    <property type="match status" value="1"/>
</dbReference>
<dbReference type="GO" id="GO:0030269">
    <property type="term" value="F:tetrahydromethanopterin S-methyltransferase activity"/>
    <property type="evidence" value="ECO:0007669"/>
    <property type="project" value="UniProtKB-UniRule"/>
</dbReference>
<comment type="similarity">
    <text evidence="11">Belongs to the MtrA family.</text>
</comment>
<evidence type="ECO:0000256" key="7">
    <source>
        <dbReference type="ARBA" id="ARBA00022989"/>
    </source>
</evidence>
<evidence type="ECO:0000313" key="14">
    <source>
        <dbReference type="Proteomes" id="UP000256864"/>
    </source>
</evidence>
<keyword evidence="5 11" id="KW-0812">Transmembrane</keyword>
<keyword evidence="14" id="KW-1185">Reference proteome</keyword>
<dbReference type="NCBIfam" id="TIGR01111">
    <property type="entry name" value="mtrA"/>
    <property type="match status" value="1"/>
</dbReference>
<dbReference type="UniPathway" id="UPA00640">
    <property type="reaction ID" value="UER00698"/>
</dbReference>
<dbReference type="GO" id="GO:0032259">
    <property type="term" value="P:methylation"/>
    <property type="evidence" value="ECO:0007669"/>
    <property type="project" value="UniProtKB-KW"/>
</dbReference>
<keyword evidence="10 11" id="KW-0170">Cobalt</keyword>
<evidence type="ECO:0000256" key="10">
    <source>
        <dbReference type="ARBA" id="ARBA00023285"/>
    </source>
</evidence>
<comment type="function">
    <text evidence="11">Part of a complex that catalyzes the formation of methyl-coenzyme M and tetrahydromethanopterin from coenzyme M and methyl-tetrahydromethanopterin. This is an energy-conserving, sodium-ion translocating step.</text>
</comment>
<dbReference type="GO" id="GO:0005886">
    <property type="term" value="C:plasma membrane"/>
    <property type="evidence" value="ECO:0007669"/>
    <property type="project" value="UniProtKB-SubCell"/>
</dbReference>
<gene>
    <name evidence="11" type="primary">mtrA</name>
    <name evidence="13" type="ORF">C7452_0222</name>
</gene>
<protein>
    <recommendedName>
        <fullName evidence="11 12">Tetrahydromethanopterin S-methyltransferase subunit A</fullName>
        <ecNumber evidence="11 12">7.2.1.4</ecNumber>
    </recommendedName>
    <alternativeName>
        <fullName evidence="11">N5-methyltetrahydromethanopterin--coenzyme M methyltransferase subunit A</fullName>
    </alternativeName>
</protein>
<evidence type="ECO:0000256" key="4">
    <source>
        <dbReference type="ARBA" id="ARBA00022679"/>
    </source>
</evidence>
<evidence type="ECO:0000256" key="12">
    <source>
        <dbReference type="NCBIfam" id="TIGR01111"/>
    </source>
</evidence>
<keyword evidence="6 11" id="KW-1278">Translocase</keyword>
<comment type="caution">
    <text evidence="13">The sequence shown here is derived from an EMBL/GenBank/DDBJ whole genome shotgun (WGS) entry which is preliminary data.</text>
</comment>
<dbReference type="EC" id="7.2.1.4" evidence="11 12"/>
<dbReference type="PIRSF" id="PIRSF009452">
    <property type="entry name" value="MtrA_MtxA"/>
    <property type="match status" value="1"/>
</dbReference>
<dbReference type="GO" id="GO:0050897">
    <property type="term" value="F:cobalt ion binding"/>
    <property type="evidence" value="ECO:0007669"/>
    <property type="project" value="InterPro"/>
</dbReference>
<feature type="transmembrane region" description="Helical" evidence="11">
    <location>
        <begin position="219"/>
        <end position="237"/>
    </location>
</feature>
<name>A0A371NCM8_9EURY</name>
<keyword evidence="9 11" id="KW-0472">Membrane</keyword>
<evidence type="ECO:0000256" key="5">
    <source>
        <dbReference type="ARBA" id="ARBA00022692"/>
    </source>
</evidence>
<dbReference type="HAMAP" id="MF_01093">
    <property type="entry name" value="MtrA"/>
    <property type="match status" value="1"/>
</dbReference>
<sequence length="238" mass="25589">MVEKKSPAEGWPVVNGDYIVGDPESPVAATTLASHIEDVPVEAGAAIAGPCKTENLGIEKMIANLISNPNIRFLILCGSEVQGHITGQSIEALHQNGVDPDKRNIIGATGAIPYIENIPDEGIERFQKQLEIVNLIDVEDADAIKAKVKECIEKDPGAFEEEAMVIKVEEGGEEEEGEEVKPVAPETALIEARMRNIQTQVKMIGSTNRMFAGMYSGKVQGIMIGLAFTLTLGILLLV</sequence>
<dbReference type="InterPro" id="IPR005778">
    <property type="entry name" value="MtrA"/>
</dbReference>
<comment type="cofactor">
    <cofactor evidence="11">
        <name>5-hydroxybenzimidazolylcob(I)amide</name>
        <dbReference type="ChEBI" id="CHEBI:60494"/>
    </cofactor>
    <text evidence="11">Binds 1 5-hydroxybenzimidazolylcobamide group.</text>
</comment>
<keyword evidence="2 11" id="KW-0554">One-carbon metabolism</keyword>
<comment type="pathway">
    <text evidence="11">One-carbon metabolism; methanogenesis from CO(2); methyl-coenzyme M from 5,10-methylene-5,6,7,8-tetrahydromethanopterin: step 2/2.</text>
</comment>
<dbReference type="AlphaFoldDB" id="A0A371NCM8"/>